<dbReference type="PANTHER" id="PTHR10584:SF167">
    <property type="entry name" value="PFKB DOMAIN PROTEIN"/>
    <property type="match status" value="1"/>
</dbReference>
<dbReference type="EMBL" id="MIGB01000020">
    <property type="protein sequence ID" value="OSY38918.1"/>
    <property type="molecule type" value="Genomic_DNA"/>
</dbReference>
<dbReference type="Pfam" id="PF00294">
    <property type="entry name" value="PfkB"/>
    <property type="match status" value="1"/>
</dbReference>
<evidence type="ECO:0000313" key="5">
    <source>
        <dbReference type="Proteomes" id="UP000194360"/>
    </source>
</evidence>
<evidence type="ECO:0000256" key="2">
    <source>
        <dbReference type="ARBA" id="ARBA00022777"/>
    </source>
</evidence>
<keyword evidence="5" id="KW-1185">Reference proteome</keyword>
<reference evidence="4 5" key="1">
    <citation type="submission" date="2016-09" db="EMBL/GenBank/DDBJ databases">
        <title>Pseudonocardia autotrophica DSM535, a candidate organism with high potential of specific P450 cytochromes.</title>
        <authorList>
            <person name="Grumaz C."/>
            <person name="Vainshtein Y."/>
            <person name="Kirstahler P."/>
            <person name="Sohn K."/>
        </authorList>
    </citation>
    <scope>NUCLEOTIDE SEQUENCE [LARGE SCALE GENOMIC DNA]</scope>
    <source>
        <strain evidence="4 5">DSM 535</strain>
    </source>
</reference>
<organism evidence="4 5">
    <name type="scientific">Pseudonocardia autotrophica</name>
    <name type="common">Amycolata autotrophica</name>
    <name type="synonym">Nocardia autotrophica</name>
    <dbReference type="NCBI Taxonomy" id="2074"/>
    <lineage>
        <taxon>Bacteria</taxon>
        <taxon>Bacillati</taxon>
        <taxon>Actinomycetota</taxon>
        <taxon>Actinomycetes</taxon>
        <taxon>Pseudonocardiales</taxon>
        <taxon>Pseudonocardiaceae</taxon>
        <taxon>Pseudonocardia</taxon>
    </lineage>
</organism>
<proteinExistence type="predicted"/>
<dbReference type="Proteomes" id="UP000194360">
    <property type="component" value="Unassembled WGS sequence"/>
</dbReference>
<dbReference type="Gene3D" id="3.40.1190.20">
    <property type="match status" value="1"/>
</dbReference>
<dbReference type="PANTHER" id="PTHR10584">
    <property type="entry name" value="SUGAR KINASE"/>
    <property type="match status" value="1"/>
</dbReference>
<dbReference type="EC" id="2.7.1.15" evidence="4"/>
<dbReference type="SUPFAM" id="SSF53613">
    <property type="entry name" value="Ribokinase-like"/>
    <property type="match status" value="1"/>
</dbReference>
<feature type="domain" description="Carbohydrate kinase PfkB" evidence="3">
    <location>
        <begin position="5"/>
        <end position="295"/>
    </location>
</feature>
<comment type="caution">
    <text evidence="4">The sequence shown here is derived from an EMBL/GenBank/DDBJ whole genome shotgun (WGS) entry which is preliminary data.</text>
</comment>
<evidence type="ECO:0000313" key="4">
    <source>
        <dbReference type="EMBL" id="OSY38918.1"/>
    </source>
</evidence>
<dbReference type="STRING" id="2074.BG845_03790"/>
<keyword evidence="2 4" id="KW-0418">Kinase</keyword>
<evidence type="ECO:0000256" key="1">
    <source>
        <dbReference type="ARBA" id="ARBA00022679"/>
    </source>
</evidence>
<accession>A0A1Y2MWA2</accession>
<dbReference type="RefSeq" id="WP_085913996.1">
    <property type="nucleotide sequence ID" value="NZ_AP018920.1"/>
</dbReference>
<protein>
    <submittedName>
        <fullName evidence="4">Ribokinase</fullName>
        <ecNumber evidence="4">2.7.1.15</ecNumber>
    </submittedName>
</protein>
<dbReference type="InterPro" id="IPR011611">
    <property type="entry name" value="PfkB_dom"/>
</dbReference>
<evidence type="ECO:0000259" key="3">
    <source>
        <dbReference type="Pfam" id="PF00294"/>
    </source>
</evidence>
<dbReference type="InterPro" id="IPR029056">
    <property type="entry name" value="Ribokinase-like"/>
</dbReference>
<dbReference type="GO" id="GO:0004747">
    <property type="term" value="F:ribokinase activity"/>
    <property type="evidence" value="ECO:0007669"/>
    <property type="project" value="UniProtKB-EC"/>
</dbReference>
<keyword evidence="1 4" id="KW-0808">Transferase</keyword>
<dbReference type="AlphaFoldDB" id="A0A1Y2MWA2"/>
<gene>
    <name evidence="4" type="primary">rbsK_1</name>
    <name evidence="4" type="ORF">BG845_03790</name>
</gene>
<name>A0A1Y2MWA2_PSEAH</name>
<dbReference type="OrthoDB" id="8578462at2"/>
<sequence length="309" mass="30948">MRGRLVHTGQVLVDLVMRVPSLPPPGGDVLADDTTMLPGGGFNVVSAAARAGADVVYAGGHGTGPRGDLVRAALAAEGVGLSAPPAPDADTGICVVLVEPSGERTFVTGSGAEIASAGAPPAVRPQDVLYVSGYSLLDPDRAGQVLGGAGQVRDPDGAGQATVLLDPGPLVAEIPAATWATALARTGVLSCNAREARLLTGTPDLAAAGRELSRRLPDGAVVVVRDGAAGCLLVRDGDVENYPAPTVRAVDTTGAGDAHCGVLAAELLRATDWPEAVRRANAAAALAVTRHGPATAPTRAEVDRLLADS</sequence>